<evidence type="ECO:0000256" key="1">
    <source>
        <dbReference type="SAM" id="MobiDB-lite"/>
    </source>
</evidence>
<protein>
    <submittedName>
        <fullName evidence="2">Uncharacterized protein</fullName>
    </submittedName>
</protein>
<name>A0A8S9JLB6_BRACR</name>
<proteinExistence type="predicted"/>
<dbReference type="EMBL" id="QGKW02001660">
    <property type="protein sequence ID" value="KAF2582286.1"/>
    <property type="molecule type" value="Genomic_DNA"/>
</dbReference>
<feature type="compositionally biased region" description="Basic and acidic residues" evidence="1">
    <location>
        <begin position="55"/>
        <end position="71"/>
    </location>
</feature>
<organism evidence="2 3">
    <name type="scientific">Brassica cretica</name>
    <name type="common">Mustard</name>
    <dbReference type="NCBI Taxonomy" id="69181"/>
    <lineage>
        <taxon>Eukaryota</taxon>
        <taxon>Viridiplantae</taxon>
        <taxon>Streptophyta</taxon>
        <taxon>Embryophyta</taxon>
        <taxon>Tracheophyta</taxon>
        <taxon>Spermatophyta</taxon>
        <taxon>Magnoliopsida</taxon>
        <taxon>eudicotyledons</taxon>
        <taxon>Gunneridae</taxon>
        <taxon>Pentapetalae</taxon>
        <taxon>rosids</taxon>
        <taxon>malvids</taxon>
        <taxon>Brassicales</taxon>
        <taxon>Brassicaceae</taxon>
        <taxon>Brassiceae</taxon>
        <taxon>Brassica</taxon>
    </lineage>
</organism>
<accession>A0A8S9JLB6</accession>
<gene>
    <name evidence="2" type="ORF">F2Q68_00006610</name>
</gene>
<comment type="caution">
    <text evidence="2">The sequence shown here is derived from an EMBL/GenBank/DDBJ whole genome shotgun (WGS) entry which is preliminary data.</text>
</comment>
<evidence type="ECO:0000313" key="3">
    <source>
        <dbReference type="Proteomes" id="UP000712281"/>
    </source>
</evidence>
<sequence length="129" mass="14878">MGDLLVAESHQRLSAGPRNKLAPASFHPYERNKGKSPEKNEKEYSSPPYTRRKLTHQEEEHDHGIHRERNRASPNLQWRVKSPLLNQEKLKQQQGIRENVDDPAKIQKEEPLSGSIQGPSQARDRARET</sequence>
<dbReference type="AlphaFoldDB" id="A0A8S9JLB6"/>
<feature type="compositionally biased region" description="Basic and acidic residues" evidence="1">
    <location>
        <begin position="98"/>
        <end position="111"/>
    </location>
</feature>
<feature type="region of interest" description="Disordered" evidence="1">
    <location>
        <begin position="1"/>
        <end position="129"/>
    </location>
</feature>
<reference evidence="2" key="1">
    <citation type="submission" date="2019-12" db="EMBL/GenBank/DDBJ databases">
        <title>Genome sequencing and annotation of Brassica cretica.</title>
        <authorList>
            <person name="Studholme D.J."/>
            <person name="Sarris P.F."/>
        </authorList>
    </citation>
    <scope>NUCLEOTIDE SEQUENCE</scope>
    <source>
        <strain evidence="2">PFS-001/15</strain>
        <tissue evidence="2">Leaf</tissue>
    </source>
</reference>
<feature type="compositionally biased region" description="Basic and acidic residues" evidence="1">
    <location>
        <begin position="28"/>
        <end position="44"/>
    </location>
</feature>
<evidence type="ECO:0000313" key="2">
    <source>
        <dbReference type="EMBL" id="KAF2582286.1"/>
    </source>
</evidence>
<dbReference type="Proteomes" id="UP000712281">
    <property type="component" value="Unassembled WGS sequence"/>
</dbReference>